<accession>M5RAU2</accession>
<keyword evidence="2" id="KW-1185">Reference proteome</keyword>
<comment type="caution">
    <text evidence="1">The sequence shown here is derived from an EMBL/GenBank/DDBJ whole genome shotgun (WGS) entry which is preliminary data.</text>
</comment>
<evidence type="ECO:0000313" key="2">
    <source>
        <dbReference type="Proteomes" id="UP000011991"/>
    </source>
</evidence>
<dbReference type="PATRIC" id="fig|1265738.3.peg.6574"/>
<organism evidence="1 2">
    <name type="scientific">Rhodopirellula maiorica SM1</name>
    <dbReference type="NCBI Taxonomy" id="1265738"/>
    <lineage>
        <taxon>Bacteria</taxon>
        <taxon>Pseudomonadati</taxon>
        <taxon>Planctomycetota</taxon>
        <taxon>Planctomycetia</taxon>
        <taxon>Pirellulales</taxon>
        <taxon>Pirellulaceae</taxon>
        <taxon>Novipirellula</taxon>
    </lineage>
</organism>
<name>M5RAU2_9BACT</name>
<proteinExistence type="predicted"/>
<dbReference type="Proteomes" id="UP000011991">
    <property type="component" value="Unassembled WGS sequence"/>
</dbReference>
<dbReference type="EMBL" id="ANOG01000952">
    <property type="protein sequence ID" value="EMI16495.1"/>
    <property type="molecule type" value="Genomic_DNA"/>
</dbReference>
<sequence length="214" mass="24529">MHDPNEVAPNGLTYAEIDARESDSVRRVNEALLARQRLDARWWGYSVSHCTFDLIIGDPLGRKDNLAICCPSTTNICGPVSWPKQQLRVEWTCDRSTRDVWHYRLIDENAGFRLETGMLLWRQDFDIHANHSIWFSPRAPLQKHLEYICPKCNHASYGHHPYCAECGTKLPSESKMFAIGLTRPVINPSNILQIGYNELNAEIRPGTRNSDRNP</sequence>
<evidence type="ECO:0000313" key="1">
    <source>
        <dbReference type="EMBL" id="EMI16495.1"/>
    </source>
</evidence>
<protein>
    <submittedName>
        <fullName evidence="1">Uncharacterized protein</fullName>
    </submittedName>
</protein>
<reference evidence="1 2" key="1">
    <citation type="journal article" date="2013" name="Mar. Genomics">
        <title>Expression of sulfatases in Rhodopirellula baltica and the diversity of sulfatases in the genus Rhodopirellula.</title>
        <authorList>
            <person name="Wegner C.E."/>
            <person name="Richter-Heitmann T."/>
            <person name="Klindworth A."/>
            <person name="Klockow C."/>
            <person name="Richter M."/>
            <person name="Achstetter T."/>
            <person name="Glockner F.O."/>
            <person name="Harder J."/>
        </authorList>
    </citation>
    <scope>NUCLEOTIDE SEQUENCE [LARGE SCALE GENOMIC DNA]</scope>
    <source>
        <strain evidence="1 2">SM1</strain>
    </source>
</reference>
<dbReference type="AlphaFoldDB" id="M5RAU2"/>
<gene>
    <name evidence="1" type="ORF">RMSM_06589</name>
</gene>